<dbReference type="RefSeq" id="WP_187057728.1">
    <property type="nucleotide sequence ID" value="NZ_CP060412.1"/>
</dbReference>
<accession>A0A7G8Q663</accession>
<name>A0A7G8Q663_9GAMM</name>
<protein>
    <submittedName>
        <fullName evidence="1">Uncharacterized protein</fullName>
    </submittedName>
</protein>
<evidence type="ECO:0000313" key="1">
    <source>
        <dbReference type="EMBL" id="QNK02271.1"/>
    </source>
</evidence>
<dbReference type="EMBL" id="CP060412">
    <property type="protein sequence ID" value="QNK02271.1"/>
    <property type="molecule type" value="Genomic_DNA"/>
</dbReference>
<sequence>MPNNLKVSLDESQNPWVVTIDEKGNGNGKENEVARNAAQQTITWQLNGNAATGNIIDFQWLGTGPGAGIFGQPQYSSNNHNMTLTDLNNSAATTGDWIYMLAIEVNNTRYTTTASIVGTTNNPSIKNN</sequence>
<evidence type="ECO:0000313" key="2">
    <source>
        <dbReference type="Proteomes" id="UP000515873"/>
    </source>
</evidence>
<dbReference type="AlphaFoldDB" id="A0A7G8Q663"/>
<dbReference type="KEGG" id="dtl:H8F01_03685"/>
<keyword evidence="2" id="KW-1185">Reference proteome</keyword>
<dbReference type="Proteomes" id="UP000515873">
    <property type="component" value="Chromosome"/>
</dbReference>
<proteinExistence type="predicted"/>
<organism evidence="1 2">
    <name type="scientific">Dyella telluris</name>
    <dbReference type="NCBI Taxonomy" id="2763498"/>
    <lineage>
        <taxon>Bacteria</taxon>
        <taxon>Pseudomonadati</taxon>
        <taxon>Pseudomonadota</taxon>
        <taxon>Gammaproteobacteria</taxon>
        <taxon>Lysobacterales</taxon>
        <taxon>Rhodanobacteraceae</taxon>
        <taxon>Dyella</taxon>
    </lineage>
</organism>
<gene>
    <name evidence="1" type="ORF">H8F01_03685</name>
</gene>
<reference evidence="1 2" key="1">
    <citation type="submission" date="2020-08" db="EMBL/GenBank/DDBJ databases">
        <title>Dyella sp. G9 isolated from forest soil.</title>
        <authorList>
            <person name="Fu J."/>
            <person name="Qiu L."/>
        </authorList>
    </citation>
    <scope>NUCLEOTIDE SEQUENCE [LARGE SCALE GENOMIC DNA]</scope>
    <source>
        <strain evidence="1 2">G9</strain>
    </source>
</reference>